<sequence>MKKRNKSSGGGANWMDTYGDLVTLLLCFFVLLYSISTVDQAKWIQVVKSFNPNAVEVSQIAIDNVPDATDEVPNHVKDGSMDEDEFDSLYESLKKASEEAGLEGEIDLYKGDGFTYVTFRDNVFFAGDSSIIKDEGKGILDQFATIISGVSESIKEIQILGHTTQADPNQMNEPESDRVLSAERAARVTAYIQQRTTVTPDKLVAVSYGQFRPIAPFDTEENRAKNRRVEMLITKSDSVTKSLEEYYAEMDRTAQ</sequence>
<organism evidence="9 10">
    <name type="scientific">Schaedlerella arabinosiphila</name>
    <dbReference type="NCBI Taxonomy" id="2044587"/>
    <lineage>
        <taxon>Bacteria</taxon>
        <taxon>Bacillati</taxon>
        <taxon>Bacillota</taxon>
        <taxon>Clostridia</taxon>
        <taxon>Lachnospirales</taxon>
        <taxon>Lachnospiraceae</taxon>
        <taxon>Schaedlerella</taxon>
    </lineage>
</organism>
<dbReference type="SUPFAM" id="SSF103088">
    <property type="entry name" value="OmpA-like"/>
    <property type="match status" value="1"/>
</dbReference>
<dbReference type="EMBL" id="RHJS01000002">
    <property type="protein sequence ID" value="RRK33678.1"/>
    <property type="molecule type" value="Genomic_DNA"/>
</dbReference>
<evidence type="ECO:0000256" key="3">
    <source>
        <dbReference type="ARBA" id="ARBA00022475"/>
    </source>
</evidence>
<name>A0A426DLR9_9FIRM</name>
<keyword evidence="6 7" id="KW-0472">Membrane</keyword>
<evidence type="ECO:0000256" key="2">
    <source>
        <dbReference type="ARBA" id="ARBA00008914"/>
    </source>
</evidence>
<keyword evidence="5" id="KW-1133">Transmembrane helix</keyword>
<protein>
    <recommendedName>
        <fullName evidence="8">OmpA-like domain-containing protein</fullName>
    </recommendedName>
</protein>
<feature type="domain" description="OmpA-like" evidence="8">
    <location>
        <begin position="112"/>
        <end position="237"/>
    </location>
</feature>
<keyword evidence="10" id="KW-1185">Reference proteome</keyword>
<evidence type="ECO:0000259" key="8">
    <source>
        <dbReference type="PROSITE" id="PS51123"/>
    </source>
</evidence>
<dbReference type="InterPro" id="IPR006665">
    <property type="entry name" value="OmpA-like"/>
</dbReference>
<dbReference type="CDD" id="cd07185">
    <property type="entry name" value="OmpA_C-like"/>
    <property type="match status" value="1"/>
</dbReference>
<dbReference type="InterPro" id="IPR050330">
    <property type="entry name" value="Bact_OuterMem_StrucFunc"/>
</dbReference>
<evidence type="ECO:0000256" key="4">
    <source>
        <dbReference type="ARBA" id="ARBA00022692"/>
    </source>
</evidence>
<proteinExistence type="inferred from homology"/>
<dbReference type="GO" id="GO:0005886">
    <property type="term" value="C:plasma membrane"/>
    <property type="evidence" value="ECO:0007669"/>
    <property type="project" value="UniProtKB-SubCell"/>
</dbReference>
<dbReference type="AlphaFoldDB" id="A0A426DLR9"/>
<dbReference type="Pfam" id="PF13677">
    <property type="entry name" value="MotB_plug"/>
    <property type="match status" value="1"/>
</dbReference>
<dbReference type="Gene3D" id="3.30.1330.60">
    <property type="entry name" value="OmpA-like domain"/>
    <property type="match status" value="1"/>
</dbReference>
<gene>
    <name evidence="9" type="ORF">EBB54_21705</name>
</gene>
<evidence type="ECO:0000313" key="9">
    <source>
        <dbReference type="EMBL" id="RRK33678.1"/>
    </source>
</evidence>
<comment type="caution">
    <text evidence="9">The sequence shown here is derived from an EMBL/GenBank/DDBJ whole genome shotgun (WGS) entry which is preliminary data.</text>
</comment>
<dbReference type="Proteomes" id="UP000274920">
    <property type="component" value="Unassembled WGS sequence"/>
</dbReference>
<evidence type="ECO:0000313" key="10">
    <source>
        <dbReference type="Proteomes" id="UP000274920"/>
    </source>
</evidence>
<evidence type="ECO:0000256" key="7">
    <source>
        <dbReference type="PROSITE-ProRule" id="PRU00473"/>
    </source>
</evidence>
<dbReference type="PANTHER" id="PTHR30329:SF21">
    <property type="entry name" value="LIPOPROTEIN YIAD-RELATED"/>
    <property type="match status" value="1"/>
</dbReference>
<dbReference type="InterPro" id="IPR036737">
    <property type="entry name" value="OmpA-like_sf"/>
</dbReference>
<evidence type="ECO:0000256" key="5">
    <source>
        <dbReference type="ARBA" id="ARBA00022989"/>
    </source>
</evidence>
<keyword evidence="3" id="KW-1003">Cell membrane</keyword>
<evidence type="ECO:0000256" key="6">
    <source>
        <dbReference type="ARBA" id="ARBA00023136"/>
    </source>
</evidence>
<dbReference type="PANTHER" id="PTHR30329">
    <property type="entry name" value="STATOR ELEMENT OF FLAGELLAR MOTOR COMPLEX"/>
    <property type="match status" value="1"/>
</dbReference>
<dbReference type="Pfam" id="PF00691">
    <property type="entry name" value="OmpA"/>
    <property type="match status" value="1"/>
</dbReference>
<dbReference type="PROSITE" id="PS51123">
    <property type="entry name" value="OMPA_2"/>
    <property type="match status" value="1"/>
</dbReference>
<reference evidence="9" key="1">
    <citation type="submission" date="2018-10" db="EMBL/GenBank/DDBJ databases">
        <title>Schaedlerella arabinophila gen. nov. sp. nov., isolated from the mouse intestinal tract and comparative analysis with the genome of the closely related altered Schaedler flora strain ASF502.</title>
        <authorList>
            <person name="Miyake S."/>
            <person name="Soh M."/>
            <person name="Seedorf H."/>
        </authorList>
    </citation>
    <scope>NUCLEOTIDE SEQUENCE [LARGE SCALE GENOMIC DNA]</scope>
    <source>
        <strain evidence="9">DSM 106076</strain>
    </source>
</reference>
<dbReference type="RefSeq" id="WP_125128898.1">
    <property type="nucleotide sequence ID" value="NZ_RHJS01000002.1"/>
</dbReference>
<keyword evidence="4" id="KW-0812">Transmembrane</keyword>
<evidence type="ECO:0000256" key="1">
    <source>
        <dbReference type="ARBA" id="ARBA00004162"/>
    </source>
</evidence>
<comment type="similarity">
    <text evidence="2">Belongs to the MotB family.</text>
</comment>
<accession>A0A426DLR9</accession>
<comment type="subcellular location">
    <subcellularLocation>
        <location evidence="1">Cell membrane</location>
        <topology evidence="1">Single-pass membrane protein</topology>
    </subcellularLocation>
</comment>
<dbReference type="InterPro" id="IPR025713">
    <property type="entry name" value="MotB-like_N_dom"/>
</dbReference>